<dbReference type="Proteomes" id="UP000663903">
    <property type="component" value="Chromosome"/>
</dbReference>
<dbReference type="Gene3D" id="3.40.190.10">
    <property type="entry name" value="Periplasmic binding protein-like II"/>
    <property type="match status" value="2"/>
</dbReference>
<dbReference type="Pfam" id="PF00497">
    <property type="entry name" value="SBP_bac_3"/>
    <property type="match status" value="1"/>
</dbReference>
<gene>
    <name evidence="5" type="ORF">J1M35_13625</name>
</gene>
<proteinExistence type="inferred from homology"/>
<dbReference type="GO" id="GO:0005576">
    <property type="term" value="C:extracellular region"/>
    <property type="evidence" value="ECO:0007669"/>
    <property type="project" value="TreeGrafter"/>
</dbReference>
<dbReference type="PANTHER" id="PTHR30085:SF2">
    <property type="entry name" value="GLUTAMATE_ASPARTATE IMPORT SOLUTE-BINDING PROTEIN"/>
    <property type="match status" value="1"/>
</dbReference>
<accession>A0A975H4Q5</accession>
<dbReference type="RefSeq" id="WP_208007679.1">
    <property type="nucleotide sequence ID" value="NZ_CP071796.1"/>
</dbReference>
<dbReference type="GO" id="GO:0030288">
    <property type="term" value="C:outer membrane-bounded periplasmic space"/>
    <property type="evidence" value="ECO:0007669"/>
    <property type="project" value="TreeGrafter"/>
</dbReference>
<evidence type="ECO:0000256" key="3">
    <source>
        <dbReference type="ARBA" id="ARBA00022729"/>
    </source>
</evidence>
<dbReference type="KEGG" id="otd:J1M35_13625"/>
<dbReference type="GO" id="GO:0006865">
    <property type="term" value="P:amino acid transport"/>
    <property type="evidence" value="ECO:0007669"/>
    <property type="project" value="TreeGrafter"/>
</dbReference>
<comment type="similarity">
    <text evidence="1">Belongs to the bacterial solute-binding protein 3 family.</text>
</comment>
<sequence length="334" mass="36787">MARTHSPAVTKVTKTLVEYYFRTLFEPVVHFFMSKFLQKTRSLSCLSMVLAGLFATHAVAGPTLERIKTTGTVNIGYRADSVPFSYTGADGKPMGYALDICAQLVQNLQAQYKLPQLKTQYVLVTGADRIAKITEGKIDLECANTTNSKTRRDQVAFGLTHYFASARILSREAEKIRSFGDLTGKTIALVKGTTGMAIAEARQRAGAKFTVLNVADTKKAVEAVEAGQAHATIGDDVLLEVFKQKSKAKLAMADANLSIEPLAIMMNKGDEEFTSFMSKEMTKLFASGQGAKLYTQWFQAPLPELGFNLNIKLSRLLHDNFIRPNGYVADWTML</sequence>
<evidence type="ECO:0000259" key="4">
    <source>
        <dbReference type="SMART" id="SM00062"/>
    </source>
</evidence>
<dbReference type="EMBL" id="CP071796">
    <property type="protein sequence ID" value="QTD44162.1"/>
    <property type="molecule type" value="Genomic_DNA"/>
</dbReference>
<evidence type="ECO:0000313" key="5">
    <source>
        <dbReference type="EMBL" id="QTD44162.1"/>
    </source>
</evidence>
<evidence type="ECO:0000313" key="6">
    <source>
        <dbReference type="Proteomes" id="UP000663903"/>
    </source>
</evidence>
<keyword evidence="2" id="KW-0813">Transport</keyword>
<keyword evidence="6" id="KW-1185">Reference proteome</keyword>
<dbReference type="InterPro" id="IPR051455">
    <property type="entry name" value="Bact_solute-bind_prot3"/>
</dbReference>
<dbReference type="AlphaFoldDB" id="A0A975H4Q5"/>
<dbReference type="PANTHER" id="PTHR30085">
    <property type="entry name" value="AMINO ACID ABC TRANSPORTER PERMEASE"/>
    <property type="match status" value="1"/>
</dbReference>
<evidence type="ECO:0000256" key="2">
    <source>
        <dbReference type="ARBA" id="ARBA00022448"/>
    </source>
</evidence>
<evidence type="ECO:0000256" key="1">
    <source>
        <dbReference type="ARBA" id="ARBA00010333"/>
    </source>
</evidence>
<organism evidence="5 6">
    <name type="scientific">Ottowia testudinis</name>
    <dbReference type="NCBI Taxonomy" id="2816950"/>
    <lineage>
        <taxon>Bacteria</taxon>
        <taxon>Pseudomonadati</taxon>
        <taxon>Pseudomonadota</taxon>
        <taxon>Betaproteobacteria</taxon>
        <taxon>Burkholderiales</taxon>
        <taxon>Comamonadaceae</taxon>
        <taxon>Ottowia</taxon>
    </lineage>
</organism>
<feature type="domain" description="Solute-binding protein family 3/N-terminal" evidence="4">
    <location>
        <begin position="72"/>
        <end position="301"/>
    </location>
</feature>
<dbReference type="SMART" id="SM00062">
    <property type="entry name" value="PBPb"/>
    <property type="match status" value="1"/>
</dbReference>
<keyword evidence="3" id="KW-0732">Signal</keyword>
<protein>
    <submittedName>
        <fullName evidence="5">Amino acid ABC transporter substrate-binding protein</fullName>
    </submittedName>
</protein>
<name>A0A975H4Q5_9BURK</name>
<dbReference type="CDD" id="cd13688">
    <property type="entry name" value="PBP2_GltI_DEBP"/>
    <property type="match status" value="1"/>
</dbReference>
<reference evidence="5" key="1">
    <citation type="submission" date="2021-03" db="EMBL/GenBank/DDBJ databases">
        <title>Ottowia sp. 27C isolated from the cloaca of a Giant Asian pond turtle (Heosemys grandis).</title>
        <authorList>
            <person name="Spergser J."/>
            <person name="Busse H.-J."/>
        </authorList>
    </citation>
    <scope>NUCLEOTIDE SEQUENCE</scope>
    <source>
        <strain evidence="5">27C</strain>
    </source>
</reference>
<dbReference type="InterPro" id="IPR001638">
    <property type="entry name" value="Solute-binding_3/MltF_N"/>
</dbReference>
<dbReference type="SUPFAM" id="SSF53850">
    <property type="entry name" value="Periplasmic binding protein-like II"/>
    <property type="match status" value="1"/>
</dbReference>